<dbReference type="EMBL" id="CAUYUJ010016219">
    <property type="protein sequence ID" value="CAK0863014.1"/>
    <property type="molecule type" value="Genomic_DNA"/>
</dbReference>
<evidence type="ECO:0000313" key="3">
    <source>
        <dbReference type="Proteomes" id="UP001189429"/>
    </source>
</evidence>
<comment type="caution">
    <text evidence="2">The sequence shown here is derived from an EMBL/GenBank/DDBJ whole genome shotgun (WGS) entry which is preliminary data.</text>
</comment>
<evidence type="ECO:0000256" key="1">
    <source>
        <dbReference type="SAM" id="MobiDB-lite"/>
    </source>
</evidence>
<feature type="compositionally biased region" description="Low complexity" evidence="1">
    <location>
        <begin position="224"/>
        <end position="237"/>
    </location>
</feature>
<protein>
    <submittedName>
        <fullName evidence="2">Uncharacterized protein</fullName>
    </submittedName>
</protein>
<proteinExistence type="predicted"/>
<keyword evidence="3" id="KW-1185">Reference proteome</keyword>
<name>A0ABN9UUJ8_9DINO</name>
<feature type="compositionally biased region" description="Low complexity" evidence="1">
    <location>
        <begin position="272"/>
        <end position="281"/>
    </location>
</feature>
<accession>A0ABN9UUJ8</accession>
<feature type="non-terminal residue" evidence="2">
    <location>
        <position position="281"/>
    </location>
</feature>
<evidence type="ECO:0000313" key="2">
    <source>
        <dbReference type="EMBL" id="CAK0863014.1"/>
    </source>
</evidence>
<feature type="compositionally biased region" description="Basic residues" evidence="1">
    <location>
        <begin position="195"/>
        <end position="211"/>
    </location>
</feature>
<feature type="region of interest" description="Disordered" evidence="1">
    <location>
        <begin position="25"/>
        <end position="45"/>
    </location>
</feature>
<sequence>MMMRRGMFAEPDDGAWAARRRGMFAEPEEDDADPAPMRRGMFSEPRKVPLPQDELYQYRVKNTFIDSFEDEEEETPMEFGMKSCPAGIWKNAFIAQPQQPFVKAPMKARFGVDLSLEMARQFEAYMRASAVFSALRLRFSPALEVESELWMEASGRYVEAELTNAARKRFLETLAGGQRSRPAGPRGSEVPVGRGSHRGRRARAGGGRGRRLYGGSPRGRRAAPRPAWPQARAAARGEGARDEGGQISAAVQGEGRGPASARRRLQRRGRGRSSAAAAAGG</sequence>
<feature type="region of interest" description="Disordered" evidence="1">
    <location>
        <begin position="174"/>
        <end position="281"/>
    </location>
</feature>
<organism evidence="2 3">
    <name type="scientific">Prorocentrum cordatum</name>
    <dbReference type="NCBI Taxonomy" id="2364126"/>
    <lineage>
        <taxon>Eukaryota</taxon>
        <taxon>Sar</taxon>
        <taxon>Alveolata</taxon>
        <taxon>Dinophyceae</taxon>
        <taxon>Prorocentrales</taxon>
        <taxon>Prorocentraceae</taxon>
        <taxon>Prorocentrum</taxon>
    </lineage>
</organism>
<gene>
    <name evidence="2" type="ORF">PCOR1329_LOCUS51288</name>
</gene>
<dbReference type="Proteomes" id="UP001189429">
    <property type="component" value="Unassembled WGS sequence"/>
</dbReference>
<feature type="compositionally biased region" description="Basic residues" evidence="1">
    <location>
        <begin position="261"/>
        <end position="271"/>
    </location>
</feature>
<reference evidence="2" key="1">
    <citation type="submission" date="2023-10" db="EMBL/GenBank/DDBJ databases">
        <authorList>
            <person name="Chen Y."/>
            <person name="Shah S."/>
            <person name="Dougan E. K."/>
            <person name="Thang M."/>
            <person name="Chan C."/>
        </authorList>
    </citation>
    <scope>NUCLEOTIDE SEQUENCE [LARGE SCALE GENOMIC DNA]</scope>
</reference>